<feature type="coiled-coil region" evidence="1">
    <location>
        <begin position="489"/>
        <end position="516"/>
    </location>
</feature>
<keyword evidence="1" id="KW-0175">Coiled coil</keyword>
<gene>
    <name evidence="3" type="ORF">GJQ55_05380</name>
</gene>
<dbReference type="Proteomes" id="UP000596074">
    <property type="component" value="Chromosome"/>
</dbReference>
<feature type="coiled-coil region" evidence="1">
    <location>
        <begin position="631"/>
        <end position="658"/>
    </location>
</feature>
<dbReference type="KEGG" id="vcw:GJQ55_05380"/>
<feature type="region of interest" description="Disordered" evidence="2">
    <location>
        <begin position="9"/>
        <end position="33"/>
    </location>
</feature>
<keyword evidence="4" id="KW-1185">Reference proteome</keyword>
<dbReference type="InterPro" id="IPR007139">
    <property type="entry name" value="DUF349"/>
</dbReference>
<evidence type="ECO:0000313" key="3">
    <source>
        <dbReference type="EMBL" id="QQD23944.1"/>
    </source>
</evidence>
<dbReference type="RefSeq" id="WP_228346490.1">
    <property type="nucleotide sequence ID" value="NZ_CP046056.1"/>
</dbReference>
<evidence type="ECO:0000313" key="4">
    <source>
        <dbReference type="Proteomes" id="UP000596074"/>
    </source>
</evidence>
<dbReference type="EMBL" id="CP046056">
    <property type="protein sequence ID" value="QQD23944.1"/>
    <property type="molecule type" value="Genomic_DNA"/>
</dbReference>
<reference evidence="3 4" key="1">
    <citation type="submission" date="2019-11" db="EMBL/GenBank/DDBJ databases">
        <title>Venatorbacter sp. nov. a predator of Campylobacter and other Gram-negative bacteria.</title>
        <authorList>
            <person name="Saeedi A."/>
            <person name="Cummings N.J."/>
            <person name="Connerton I.F."/>
            <person name="Connerton P.L."/>
        </authorList>
    </citation>
    <scope>NUCLEOTIDE SEQUENCE [LARGE SCALE GENOMIC DNA]</scope>
    <source>
        <strain evidence="3">XL5</strain>
    </source>
</reference>
<accession>A0A9X7V1L4</accession>
<feature type="region of interest" description="Disordered" evidence="2">
    <location>
        <begin position="688"/>
        <end position="717"/>
    </location>
</feature>
<evidence type="ECO:0000256" key="2">
    <source>
        <dbReference type="SAM" id="MobiDB-lite"/>
    </source>
</evidence>
<sequence>MAFFSKIFRAKQPKNEPRQDKTPAPAAVPANPDSIPAAQLPDWLLTVTDASVALQGLARLSTAQQRLPLAMQHSVAQVRLAAAEGIHDRDLLQQLQQHAKSKDKAVFRLCKERLAALRAGEQEQQARQQRIEQLLAQARYLNKIGYHPEFNGKLQLLQKEWPELQADADAATVSAMQAELASASALLQQHADEEARRQAEAAAREAAAQQQQQIQQQLSQLLQDAAQTDTETLKTQLPSLQEQWDNSLRQHKPELQTGRQVEQQLQQLRSIVNSLQQYQSVAADLSSWLSQSHSDAASLAQQLQQGSQWLQNMSWPAGVAQPGWYQQLLQRMHELRGQEHQQQAQQKSRQQQVTEQLTALEQALNNGQVKDAGKLNQQIQRQLKQLDNQSAAPLQRRLRALNTRLQEMRDWAGFATRPKKESLLAAMEALIGADLAPALLADKIHALQEEWKALSGLAADHDLWERFQQAGDQAFEPCRAWFTEQAEQRQRFVQLRQQLIQELDHYEQALDWASADWKTVQKTLDTARDAFRTYGPVERHLHKSTQDNFNAVCDRIYGHLKQEYDRNLAAKQALLQQAEQLASSDDLRGAADQVKQLQAQWKAVGVTPRQPDQKLWQQFRKQCDAVFARMDEQREARKAELNEVVAQAEQQVAAVLNELPDDANAARHAINDARRQLQELNLPKSAQQRLLRQLQDSEQQRQQQQQAQQQQEQQQRRAGLFARLQHLRGDDAQWQQACALPLPEGIAAEWFEQARAQQPDNSASAADLCILMEILADQPSPDSAKARRMELQVQRLADGLGKGLDARQEMQQLLQRWLQVNADLQQQERFIQALEKLSA</sequence>
<feature type="coiled-coil region" evidence="1">
    <location>
        <begin position="173"/>
        <end position="231"/>
    </location>
</feature>
<protein>
    <submittedName>
        <fullName evidence="3">DUF349 domain-containing protein</fullName>
    </submittedName>
</protein>
<dbReference type="AlphaFoldDB" id="A0A9X7V1L4"/>
<name>A0A9X7V1L4_9GAMM</name>
<evidence type="ECO:0000256" key="1">
    <source>
        <dbReference type="SAM" id="Coils"/>
    </source>
</evidence>
<dbReference type="Pfam" id="PF03993">
    <property type="entry name" value="DUF349"/>
    <property type="match status" value="2"/>
</dbReference>
<organism evidence="3 4">
    <name type="scientific">Venatoribacter cucullus</name>
    <dbReference type="NCBI Taxonomy" id="2661630"/>
    <lineage>
        <taxon>Bacteria</taxon>
        <taxon>Pseudomonadati</taxon>
        <taxon>Pseudomonadota</taxon>
        <taxon>Gammaproteobacteria</taxon>
        <taxon>Oceanospirillales</taxon>
        <taxon>Oceanospirillaceae</taxon>
        <taxon>Venatoribacter</taxon>
    </lineage>
</organism>
<proteinExistence type="predicted"/>